<dbReference type="Pfam" id="PF07883">
    <property type="entry name" value="Cupin_2"/>
    <property type="match status" value="1"/>
</dbReference>
<dbReference type="EMBL" id="MHPJ01000005">
    <property type="protein sequence ID" value="OGZ79274.1"/>
    <property type="molecule type" value="Genomic_DNA"/>
</dbReference>
<dbReference type="AlphaFoldDB" id="A0A1G2IWP4"/>
<dbReference type="Proteomes" id="UP000178650">
    <property type="component" value="Unassembled WGS sequence"/>
</dbReference>
<protein>
    <submittedName>
        <fullName evidence="2">Cupin</fullName>
    </submittedName>
</protein>
<gene>
    <name evidence="2" type="ORF">A2358_03315</name>
</gene>
<name>A0A1G2IWP4_9BACT</name>
<comment type="caution">
    <text evidence="2">The sequence shown here is derived from an EMBL/GenBank/DDBJ whole genome shotgun (WGS) entry which is preliminary data.</text>
</comment>
<dbReference type="InterPro" id="IPR013096">
    <property type="entry name" value="Cupin_2"/>
</dbReference>
<proteinExistence type="predicted"/>
<organism evidence="2 3">
    <name type="scientific">Candidatus Staskawiczbacteria bacterium RIFOXYB1_FULL_37_44</name>
    <dbReference type="NCBI Taxonomy" id="1802223"/>
    <lineage>
        <taxon>Bacteria</taxon>
        <taxon>Candidatus Staskawicziibacteriota</taxon>
    </lineage>
</organism>
<dbReference type="PANTHER" id="PTHR43346:SF1">
    <property type="entry name" value="QUERCETIN 2,3-DIOXYGENASE-RELATED"/>
    <property type="match status" value="1"/>
</dbReference>
<dbReference type="Gene3D" id="2.60.120.10">
    <property type="entry name" value="Jelly Rolls"/>
    <property type="match status" value="1"/>
</dbReference>
<accession>A0A1G2IWP4</accession>
<dbReference type="InterPro" id="IPR011051">
    <property type="entry name" value="RmlC_Cupin_sf"/>
</dbReference>
<sequence length="132" mass="14765">MKGFCSNIEKDTLENENFRKVVYTGKHSQLVLMSLAPKEEIGMEVHIENDQFFRFEKGQGKCIIDGNEYKVSDGFAIVVPAGAEHNVVNVSETEALKLYTIYSPPHHQDGVVRATRDEAMANGPEFDGKTTE</sequence>
<reference evidence="2 3" key="1">
    <citation type="journal article" date="2016" name="Nat. Commun.">
        <title>Thousands of microbial genomes shed light on interconnected biogeochemical processes in an aquifer system.</title>
        <authorList>
            <person name="Anantharaman K."/>
            <person name="Brown C.T."/>
            <person name="Hug L.A."/>
            <person name="Sharon I."/>
            <person name="Castelle C.J."/>
            <person name="Probst A.J."/>
            <person name="Thomas B.C."/>
            <person name="Singh A."/>
            <person name="Wilkins M.J."/>
            <person name="Karaoz U."/>
            <person name="Brodie E.L."/>
            <person name="Williams K.H."/>
            <person name="Hubbard S.S."/>
            <person name="Banfield J.F."/>
        </authorList>
    </citation>
    <scope>NUCLEOTIDE SEQUENCE [LARGE SCALE GENOMIC DNA]</scope>
</reference>
<dbReference type="InterPro" id="IPR014710">
    <property type="entry name" value="RmlC-like_jellyroll"/>
</dbReference>
<feature type="domain" description="Cupin type-2" evidence="1">
    <location>
        <begin position="32"/>
        <end position="102"/>
    </location>
</feature>
<dbReference type="PANTHER" id="PTHR43346">
    <property type="entry name" value="LIGAND BINDING DOMAIN PROTEIN, PUTATIVE (AFU_ORTHOLOGUE AFUA_6G14370)-RELATED"/>
    <property type="match status" value="1"/>
</dbReference>
<evidence type="ECO:0000259" key="1">
    <source>
        <dbReference type="Pfam" id="PF07883"/>
    </source>
</evidence>
<evidence type="ECO:0000313" key="2">
    <source>
        <dbReference type="EMBL" id="OGZ79274.1"/>
    </source>
</evidence>
<evidence type="ECO:0000313" key="3">
    <source>
        <dbReference type="Proteomes" id="UP000178650"/>
    </source>
</evidence>
<dbReference type="SUPFAM" id="SSF51182">
    <property type="entry name" value="RmlC-like cupins"/>
    <property type="match status" value="1"/>
</dbReference>
<dbReference type="CDD" id="cd02223">
    <property type="entry name" value="cupin_Bh2720-like"/>
    <property type="match status" value="1"/>
</dbReference>
<dbReference type="InterPro" id="IPR052538">
    <property type="entry name" value="Flavonoid_dioxygenase-like"/>
</dbReference>
<dbReference type="STRING" id="1802223.A2358_03315"/>